<evidence type="ECO:0000313" key="3">
    <source>
        <dbReference type="Proteomes" id="UP000006906"/>
    </source>
</evidence>
<dbReference type="InParanoid" id="A0A2K3D4V0"/>
<dbReference type="OrthoDB" id="556441at2759"/>
<dbReference type="Proteomes" id="UP000006906">
    <property type="component" value="Chromosome 12"/>
</dbReference>
<dbReference type="AlphaFoldDB" id="A0A2K3D4V0"/>
<gene>
    <name evidence="2" type="ORF">CHLRE_12g531283v5</name>
</gene>
<evidence type="ECO:0000256" key="1">
    <source>
        <dbReference type="SAM" id="Coils"/>
    </source>
</evidence>
<dbReference type="Gramene" id="PNW75554">
    <property type="protein sequence ID" value="PNW75554"/>
    <property type="gene ID" value="CHLRE_12g531283v5"/>
</dbReference>
<organism evidence="2 3">
    <name type="scientific">Chlamydomonas reinhardtii</name>
    <name type="common">Chlamydomonas smithii</name>
    <dbReference type="NCBI Taxonomy" id="3055"/>
    <lineage>
        <taxon>Eukaryota</taxon>
        <taxon>Viridiplantae</taxon>
        <taxon>Chlorophyta</taxon>
        <taxon>core chlorophytes</taxon>
        <taxon>Chlorophyceae</taxon>
        <taxon>CS clade</taxon>
        <taxon>Chlamydomonadales</taxon>
        <taxon>Chlamydomonadaceae</taxon>
        <taxon>Chlamydomonas</taxon>
    </lineage>
</organism>
<dbReference type="EMBL" id="CM008973">
    <property type="protein sequence ID" value="PNW75554.1"/>
    <property type="molecule type" value="Genomic_DNA"/>
</dbReference>
<dbReference type="ExpressionAtlas" id="A0A2K3D4V0">
    <property type="expression patterns" value="baseline"/>
</dbReference>
<name>A0A2K3D4V0_CHLRE</name>
<keyword evidence="3" id="KW-1185">Reference proteome</keyword>
<dbReference type="RefSeq" id="XP_042918665.1">
    <property type="nucleotide sequence ID" value="XM_043068570.1"/>
</dbReference>
<evidence type="ECO:0000313" key="2">
    <source>
        <dbReference type="EMBL" id="PNW75554.1"/>
    </source>
</evidence>
<protein>
    <submittedName>
        <fullName evidence="2">Uncharacterized protein</fullName>
    </submittedName>
</protein>
<sequence>MAGRSWVAALDGLPGLSTAEKGKARVLLLRKSQEEASLLVSGLPDVAAEAIKEILRQEDAAAGLGITRAGSATPNADAQPPITMAAPKEVLEGQAATTKQALEGQAATLNETLKEVLEEQAATTKQALEALKEALTDNRATWPFPVSTVDWNQLEQSWAAYLTEVPIKKKMS</sequence>
<reference evidence="2 3" key="1">
    <citation type="journal article" date="2007" name="Science">
        <title>The Chlamydomonas genome reveals the evolution of key animal and plant functions.</title>
        <authorList>
            <person name="Merchant S.S."/>
            <person name="Prochnik S.E."/>
            <person name="Vallon O."/>
            <person name="Harris E.H."/>
            <person name="Karpowicz S.J."/>
            <person name="Witman G.B."/>
            <person name="Terry A."/>
            <person name="Salamov A."/>
            <person name="Fritz-Laylin L.K."/>
            <person name="Marechal-Drouard L."/>
            <person name="Marshall W.F."/>
            <person name="Qu L.H."/>
            <person name="Nelson D.R."/>
            <person name="Sanderfoot A.A."/>
            <person name="Spalding M.H."/>
            <person name="Kapitonov V.V."/>
            <person name="Ren Q."/>
            <person name="Ferris P."/>
            <person name="Lindquist E."/>
            <person name="Shapiro H."/>
            <person name="Lucas S.M."/>
            <person name="Grimwood J."/>
            <person name="Schmutz J."/>
            <person name="Cardol P."/>
            <person name="Cerutti H."/>
            <person name="Chanfreau G."/>
            <person name="Chen C.L."/>
            <person name="Cognat V."/>
            <person name="Croft M.T."/>
            <person name="Dent R."/>
            <person name="Dutcher S."/>
            <person name="Fernandez E."/>
            <person name="Fukuzawa H."/>
            <person name="Gonzalez-Ballester D."/>
            <person name="Gonzalez-Halphen D."/>
            <person name="Hallmann A."/>
            <person name="Hanikenne M."/>
            <person name="Hippler M."/>
            <person name="Inwood W."/>
            <person name="Jabbari K."/>
            <person name="Kalanon M."/>
            <person name="Kuras R."/>
            <person name="Lefebvre P.A."/>
            <person name="Lemaire S.D."/>
            <person name="Lobanov A.V."/>
            <person name="Lohr M."/>
            <person name="Manuell A."/>
            <person name="Meier I."/>
            <person name="Mets L."/>
            <person name="Mittag M."/>
            <person name="Mittelmeier T."/>
            <person name="Moroney J.V."/>
            <person name="Moseley J."/>
            <person name="Napoli C."/>
            <person name="Nedelcu A.M."/>
            <person name="Niyogi K."/>
            <person name="Novoselov S.V."/>
            <person name="Paulsen I.T."/>
            <person name="Pazour G."/>
            <person name="Purton S."/>
            <person name="Ral J.P."/>
            <person name="Riano-Pachon D.M."/>
            <person name="Riekhof W."/>
            <person name="Rymarquis L."/>
            <person name="Schroda M."/>
            <person name="Stern D."/>
            <person name="Umen J."/>
            <person name="Willows R."/>
            <person name="Wilson N."/>
            <person name="Zimmer S.L."/>
            <person name="Allmer J."/>
            <person name="Balk J."/>
            <person name="Bisova K."/>
            <person name="Chen C.J."/>
            <person name="Elias M."/>
            <person name="Gendler K."/>
            <person name="Hauser C."/>
            <person name="Lamb M.R."/>
            <person name="Ledford H."/>
            <person name="Long J.C."/>
            <person name="Minagawa J."/>
            <person name="Page M.D."/>
            <person name="Pan J."/>
            <person name="Pootakham W."/>
            <person name="Roje S."/>
            <person name="Rose A."/>
            <person name="Stahlberg E."/>
            <person name="Terauchi A.M."/>
            <person name="Yang P."/>
            <person name="Ball S."/>
            <person name="Bowler C."/>
            <person name="Dieckmann C.L."/>
            <person name="Gladyshev V.N."/>
            <person name="Green P."/>
            <person name="Jorgensen R."/>
            <person name="Mayfield S."/>
            <person name="Mueller-Roeber B."/>
            <person name="Rajamani S."/>
            <person name="Sayre R.T."/>
            <person name="Brokstein P."/>
            <person name="Dubchak I."/>
            <person name="Goodstein D."/>
            <person name="Hornick L."/>
            <person name="Huang Y.W."/>
            <person name="Jhaveri J."/>
            <person name="Luo Y."/>
            <person name="Martinez D."/>
            <person name="Ngau W.C."/>
            <person name="Otillar B."/>
            <person name="Poliakov A."/>
            <person name="Porter A."/>
            <person name="Szajkowski L."/>
            <person name="Werner G."/>
            <person name="Zhou K."/>
            <person name="Grigoriev I.V."/>
            <person name="Rokhsar D.S."/>
            <person name="Grossman A.R."/>
        </authorList>
    </citation>
    <scope>NUCLEOTIDE SEQUENCE [LARGE SCALE GENOMIC DNA]</scope>
    <source>
        <strain evidence="3">CC-503</strain>
    </source>
</reference>
<proteinExistence type="predicted"/>
<dbReference type="GeneID" id="5718576"/>
<keyword evidence="1" id="KW-0175">Coiled coil</keyword>
<dbReference type="KEGG" id="cre:CHLRE_12g531283v5"/>
<accession>A0A2K3D4V0</accession>
<feature type="coiled-coil region" evidence="1">
    <location>
        <begin position="99"/>
        <end position="134"/>
    </location>
</feature>